<dbReference type="InterPro" id="IPR036865">
    <property type="entry name" value="CRAL-TRIO_dom_sf"/>
</dbReference>
<dbReference type="EMBL" id="OU900095">
    <property type="protein sequence ID" value="CAG9859313.1"/>
    <property type="molecule type" value="Genomic_DNA"/>
</dbReference>
<name>A0A9N9TPJ1_PHYSR</name>
<evidence type="ECO:0000259" key="1">
    <source>
        <dbReference type="PROSITE" id="PS50191"/>
    </source>
</evidence>
<dbReference type="PROSITE" id="PS50191">
    <property type="entry name" value="CRAL_TRIO"/>
    <property type="match status" value="1"/>
</dbReference>
<sequence>MDTNLDRLLIIHREKLLESLGKTENEINEDVNIILEWFKTQKHLPEPLSRHAIARWLVLTKFSIERTKQLCDMYYTSRSLFRDVYDCCDIEQPEQKLCIEKVFYYIPLPKQTRDFYRVDVVAFQDFEYENYNPYRMLAQVHMIYELAMHKDFEAGDIVIIDFKHIRKSYVLKTTPTSLKVLNIFLEKIWASRVKGIHFINVPTYAETLIKIARTILKKKLLNRLYVHSNIENLYEYLPREILPKDFGGDEKSLAELNELWKSELEKNSERLKHLQKLTVNNSLRTEPLINSDYLGYYGNFKKLDVD</sequence>
<dbReference type="Proteomes" id="UP001153712">
    <property type="component" value="Chromosome 2"/>
</dbReference>
<dbReference type="OrthoDB" id="6575879at2759"/>
<dbReference type="InterPro" id="IPR001251">
    <property type="entry name" value="CRAL-TRIO_dom"/>
</dbReference>
<feature type="domain" description="CRAL-TRIO" evidence="1">
    <location>
        <begin position="134"/>
        <end position="254"/>
    </location>
</feature>
<dbReference type="PANTHER" id="PTHR10174:SF222">
    <property type="entry name" value="GH10083P-RELATED"/>
    <property type="match status" value="1"/>
</dbReference>
<reference evidence="2" key="1">
    <citation type="submission" date="2022-01" db="EMBL/GenBank/DDBJ databases">
        <authorList>
            <person name="King R."/>
        </authorList>
    </citation>
    <scope>NUCLEOTIDE SEQUENCE</scope>
</reference>
<keyword evidence="3" id="KW-1185">Reference proteome</keyword>
<gene>
    <name evidence="2" type="ORF">PHYEVI_LOCUS5687</name>
</gene>
<accession>A0A9N9TPJ1</accession>
<dbReference type="Gene3D" id="1.20.5.1200">
    <property type="entry name" value="Alpha-tocopherol transfer"/>
    <property type="match status" value="1"/>
</dbReference>
<dbReference type="PANTHER" id="PTHR10174">
    <property type="entry name" value="ALPHA-TOCOPHEROL TRANSFER PROTEIN-RELATED"/>
    <property type="match status" value="1"/>
</dbReference>
<dbReference type="GO" id="GO:1902936">
    <property type="term" value="F:phosphatidylinositol bisphosphate binding"/>
    <property type="evidence" value="ECO:0007669"/>
    <property type="project" value="TreeGrafter"/>
</dbReference>
<organism evidence="2 3">
    <name type="scientific">Phyllotreta striolata</name>
    <name type="common">Striped flea beetle</name>
    <name type="synonym">Crioceris striolata</name>
    <dbReference type="NCBI Taxonomy" id="444603"/>
    <lineage>
        <taxon>Eukaryota</taxon>
        <taxon>Metazoa</taxon>
        <taxon>Ecdysozoa</taxon>
        <taxon>Arthropoda</taxon>
        <taxon>Hexapoda</taxon>
        <taxon>Insecta</taxon>
        <taxon>Pterygota</taxon>
        <taxon>Neoptera</taxon>
        <taxon>Endopterygota</taxon>
        <taxon>Coleoptera</taxon>
        <taxon>Polyphaga</taxon>
        <taxon>Cucujiformia</taxon>
        <taxon>Chrysomeloidea</taxon>
        <taxon>Chrysomelidae</taxon>
        <taxon>Galerucinae</taxon>
        <taxon>Alticini</taxon>
        <taxon>Phyllotreta</taxon>
    </lineage>
</organism>
<dbReference type="GO" id="GO:0016020">
    <property type="term" value="C:membrane"/>
    <property type="evidence" value="ECO:0007669"/>
    <property type="project" value="TreeGrafter"/>
</dbReference>
<dbReference type="InterPro" id="IPR036273">
    <property type="entry name" value="CRAL/TRIO_N_dom_sf"/>
</dbReference>
<evidence type="ECO:0000313" key="3">
    <source>
        <dbReference type="Proteomes" id="UP001153712"/>
    </source>
</evidence>
<dbReference type="SUPFAM" id="SSF52087">
    <property type="entry name" value="CRAL/TRIO domain"/>
    <property type="match status" value="1"/>
</dbReference>
<dbReference type="AlphaFoldDB" id="A0A9N9TPJ1"/>
<dbReference type="Gene3D" id="3.40.525.10">
    <property type="entry name" value="CRAL-TRIO lipid binding domain"/>
    <property type="match status" value="1"/>
</dbReference>
<dbReference type="Pfam" id="PF00650">
    <property type="entry name" value="CRAL_TRIO"/>
    <property type="match status" value="1"/>
</dbReference>
<evidence type="ECO:0000313" key="2">
    <source>
        <dbReference type="EMBL" id="CAG9859313.1"/>
    </source>
</evidence>
<dbReference type="SUPFAM" id="SSF46938">
    <property type="entry name" value="CRAL/TRIO N-terminal domain"/>
    <property type="match status" value="1"/>
</dbReference>
<dbReference type="CDD" id="cd00170">
    <property type="entry name" value="SEC14"/>
    <property type="match status" value="1"/>
</dbReference>
<protein>
    <recommendedName>
        <fullName evidence="1">CRAL-TRIO domain-containing protein</fullName>
    </recommendedName>
</protein>
<dbReference type="PRINTS" id="PR00180">
    <property type="entry name" value="CRETINALDHBP"/>
</dbReference>
<proteinExistence type="predicted"/>